<dbReference type="RefSeq" id="WP_086781552.1">
    <property type="nucleotide sequence ID" value="NZ_JAGIOO010000001.1"/>
</dbReference>
<accession>A0ABS5A7J9</accession>
<name>A0ABS5A7J9_9PSEU</name>
<sequence length="83" mass="9213">MTTAPEHRPFSFGLPASQPLVFYWMPVDGSRHAVIGPHGSHRPGEHAETLCGRPVVARTASEGEWIRWSTCDDCWQAAKDVRA</sequence>
<reference evidence="1 2" key="1">
    <citation type="submission" date="2021-03" db="EMBL/GenBank/DDBJ databases">
        <title>Sequencing the genomes of 1000 actinobacteria strains.</title>
        <authorList>
            <person name="Klenk H.-P."/>
        </authorList>
    </citation>
    <scope>NUCLEOTIDE SEQUENCE [LARGE SCALE GENOMIC DNA]</scope>
    <source>
        <strain evidence="1 2">DSM 44580</strain>
    </source>
</reference>
<proteinExistence type="predicted"/>
<gene>
    <name evidence="1" type="ORF">JOF53_001440</name>
</gene>
<dbReference type="EMBL" id="JAGIOO010000001">
    <property type="protein sequence ID" value="MBP2472568.1"/>
    <property type="molecule type" value="Genomic_DNA"/>
</dbReference>
<protein>
    <recommendedName>
        <fullName evidence="3">Zinc-finger</fullName>
    </recommendedName>
</protein>
<evidence type="ECO:0000313" key="1">
    <source>
        <dbReference type="EMBL" id="MBP2472568.1"/>
    </source>
</evidence>
<dbReference type="Pfam" id="PF16827">
    <property type="entry name" value="zf-HC3"/>
    <property type="match status" value="1"/>
</dbReference>
<organism evidence="1 2">
    <name type="scientific">Crossiella equi</name>
    <dbReference type="NCBI Taxonomy" id="130796"/>
    <lineage>
        <taxon>Bacteria</taxon>
        <taxon>Bacillati</taxon>
        <taxon>Actinomycetota</taxon>
        <taxon>Actinomycetes</taxon>
        <taxon>Pseudonocardiales</taxon>
        <taxon>Pseudonocardiaceae</taxon>
        <taxon>Crossiella</taxon>
    </lineage>
</organism>
<comment type="caution">
    <text evidence="1">The sequence shown here is derived from an EMBL/GenBank/DDBJ whole genome shotgun (WGS) entry which is preliminary data.</text>
</comment>
<evidence type="ECO:0000313" key="2">
    <source>
        <dbReference type="Proteomes" id="UP001519363"/>
    </source>
</evidence>
<evidence type="ECO:0008006" key="3">
    <source>
        <dbReference type="Google" id="ProtNLM"/>
    </source>
</evidence>
<dbReference type="Gene3D" id="2.30.30.990">
    <property type="entry name" value="Malonyl-[acyl-carrier protein] O-methyltransferase, zinc-finger motif"/>
    <property type="match status" value="1"/>
</dbReference>
<dbReference type="Proteomes" id="UP001519363">
    <property type="component" value="Unassembled WGS sequence"/>
</dbReference>
<keyword evidence="2" id="KW-1185">Reference proteome</keyword>
<dbReference type="InterPro" id="IPR031795">
    <property type="entry name" value="Zf-HC3"/>
</dbReference>